<accession>A0A4R5QEA5</accession>
<dbReference type="EMBL" id="SMSJ01000031">
    <property type="protein sequence ID" value="TDH60821.1"/>
    <property type="molecule type" value="Genomic_DNA"/>
</dbReference>
<dbReference type="AlphaFoldDB" id="A0A4R5QEA5"/>
<dbReference type="RefSeq" id="WP_133290420.1">
    <property type="nucleotide sequence ID" value="NZ_SMSJ01000031.1"/>
</dbReference>
<gene>
    <name evidence="1" type="ORF">E2C06_20200</name>
</gene>
<reference evidence="1 2" key="1">
    <citation type="journal article" date="2016" name="J. Microbiol.">
        <title>Dankookia rubra gen. nov., sp. nov., an alphaproteobacterium isolated from sediment of a shallow stream.</title>
        <authorList>
            <person name="Kim W.H."/>
            <person name="Kim D.H."/>
            <person name="Kang K."/>
            <person name="Ahn T.Y."/>
        </authorList>
    </citation>
    <scope>NUCLEOTIDE SEQUENCE [LARGE SCALE GENOMIC DNA]</scope>
    <source>
        <strain evidence="1 2">JCM30602</strain>
    </source>
</reference>
<name>A0A4R5QEA5_9PROT</name>
<evidence type="ECO:0000313" key="1">
    <source>
        <dbReference type="EMBL" id="TDH60821.1"/>
    </source>
</evidence>
<comment type="caution">
    <text evidence="1">The sequence shown here is derived from an EMBL/GenBank/DDBJ whole genome shotgun (WGS) entry which is preliminary data.</text>
</comment>
<protein>
    <submittedName>
        <fullName evidence="1">Uncharacterized protein</fullName>
    </submittedName>
</protein>
<keyword evidence="2" id="KW-1185">Reference proteome</keyword>
<organism evidence="1 2">
    <name type="scientific">Dankookia rubra</name>
    <dbReference type="NCBI Taxonomy" id="1442381"/>
    <lineage>
        <taxon>Bacteria</taxon>
        <taxon>Pseudomonadati</taxon>
        <taxon>Pseudomonadota</taxon>
        <taxon>Alphaproteobacteria</taxon>
        <taxon>Acetobacterales</taxon>
        <taxon>Roseomonadaceae</taxon>
        <taxon>Dankookia</taxon>
    </lineage>
</organism>
<proteinExistence type="predicted"/>
<dbReference type="OrthoDB" id="7273669at2"/>
<sequence>MHREDVDQSRGVNELEPEALFCIAVLRTWVAERRPAGAASLDWREVCRQGELPENAVQAFDAFFSAVHHAMQRPLDIRCCQCPQLGVDEDDLLVLLHALQQGDVLSALVVLTDWLVKPAVMPTLQLATGLAAAARSCGLCFHSHAVTRAHSDTRSSRVERATLH</sequence>
<evidence type="ECO:0000313" key="2">
    <source>
        <dbReference type="Proteomes" id="UP000295096"/>
    </source>
</evidence>
<dbReference type="Proteomes" id="UP000295096">
    <property type="component" value="Unassembled WGS sequence"/>
</dbReference>